<dbReference type="PANTHER" id="PTHR10655:SF17">
    <property type="entry name" value="LYSOPHOSPHOLIPASE-LIKE PROTEIN 1"/>
    <property type="match status" value="1"/>
</dbReference>
<dbReference type="InterPro" id="IPR050565">
    <property type="entry name" value="LYPA1-2/EST-like"/>
</dbReference>
<name>A0A098G6N2_9GAMM</name>
<comment type="similarity">
    <text evidence="1">Belongs to the AB hydrolase superfamily. AB hydrolase 2 family.</text>
</comment>
<accession>A0A098G6N2</accession>
<dbReference type="InterPro" id="IPR003140">
    <property type="entry name" value="PLipase/COase/thioEstase"/>
</dbReference>
<reference evidence="5" key="1">
    <citation type="submission" date="2014-09" db="EMBL/GenBank/DDBJ databases">
        <authorList>
            <person name="Gomez-Valero L."/>
        </authorList>
    </citation>
    <scope>NUCLEOTIDE SEQUENCE [LARGE SCALE GENOMIC DNA]</scope>
    <source>
        <strain evidence="5">ATCC700992</strain>
    </source>
</reference>
<dbReference type="SUPFAM" id="SSF53474">
    <property type="entry name" value="alpha/beta-Hydrolases"/>
    <property type="match status" value="1"/>
</dbReference>
<evidence type="ECO:0000313" key="4">
    <source>
        <dbReference type="EMBL" id="CEG58132.1"/>
    </source>
</evidence>
<dbReference type="KEGG" id="lfa:LFA_2768"/>
<keyword evidence="2" id="KW-0378">Hydrolase</keyword>
<dbReference type="Pfam" id="PF02230">
    <property type="entry name" value="Abhydrolase_2"/>
    <property type="match status" value="1"/>
</dbReference>
<organism evidence="4 5">
    <name type="scientific">Legionella fallonii LLAP-10</name>
    <dbReference type="NCBI Taxonomy" id="1212491"/>
    <lineage>
        <taxon>Bacteria</taxon>
        <taxon>Pseudomonadati</taxon>
        <taxon>Pseudomonadota</taxon>
        <taxon>Gammaproteobacteria</taxon>
        <taxon>Legionellales</taxon>
        <taxon>Legionellaceae</taxon>
        <taxon>Legionella</taxon>
    </lineage>
</organism>
<evidence type="ECO:0000259" key="3">
    <source>
        <dbReference type="Pfam" id="PF02230"/>
    </source>
</evidence>
<protein>
    <submittedName>
        <fullName evidence="4">Carboxylesterase/phospholipase</fullName>
    </submittedName>
</protein>
<evidence type="ECO:0000256" key="1">
    <source>
        <dbReference type="ARBA" id="ARBA00006499"/>
    </source>
</evidence>
<evidence type="ECO:0000256" key="2">
    <source>
        <dbReference type="ARBA" id="ARBA00022801"/>
    </source>
</evidence>
<dbReference type="HOGENOM" id="CLU_049413_3_2_6"/>
<dbReference type="PANTHER" id="PTHR10655">
    <property type="entry name" value="LYSOPHOSPHOLIPASE-RELATED"/>
    <property type="match status" value="1"/>
</dbReference>
<dbReference type="InterPro" id="IPR029058">
    <property type="entry name" value="AB_hydrolase_fold"/>
</dbReference>
<proteinExistence type="inferred from homology"/>
<gene>
    <name evidence="4" type="ORF">LFA_2768</name>
</gene>
<dbReference type="AlphaFoldDB" id="A0A098G6N2"/>
<dbReference type="STRING" id="1212491.LFA_2768"/>
<dbReference type="OrthoDB" id="9801763at2"/>
<feature type="domain" description="Phospholipase/carboxylesterase/thioesterase" evidence="3">
    <location>
        <begin position="5"/>
        <end position="212"/>
    </location>
</feature>
<evidence type="ECO:0000313" key="5">
    <source>
        <dbReference type="Proteomes" id="UP000032430"/>
    </source>
</evidence>
<sequence>MSVYISEPKEPAQACVIWMHGLGADASDMVGLAEQLMINDVSLRHVFIDAPSRPVTLNGGMVMSAWYDIIGAELVDREDKQGIEQSEGLIRRVIDAQIQDGFELGRIILAGFSQGGAMAMHTALRTPGGFAGVVALSAYLPLASDTKPVLDLSTPFFMGSGQFDPLVTPTWTQQSRDWLLANGYEHISYHQYPMEHSVCFEEIKDLSLWLSKQVQGVLQ</sequence>
<dbReference type="GO" id="GO:0016787">
    <property type="term" value="F:hydrolase activity"/>
    <property type="evidence" value="ECO:0007669"/>
    <property type="project" value="UniProtKB-KW"/>
</dbReference>
<dbReference type="Gene3D" id="3.40.50.1820">
    <property type="entry name" value="alpha/beta hydrolase"/>
    <property type="match status" value="1"/>
</dbReference>
<dbReference type="Proteomes" id="UP000032430">
    <property type="component" value="Chromosome I"/>
</dbReference>
<keyword evidence="5" id="KW-1185">Reference proteome</keyword>
<dbReference type="EMBL" id="LN614827">
    <property type="protein sequence ID" value="CEG58132.1"/>
    <property type="molecule type" value="Genomic_DNA"/>
</dbReference>